<reference evidence="1 2" key="1">
    <citation type="journal article" date="2005" name="Int. J. Syst. Evol. Microbiol.">
        <title>Nitrincola lacisaponensis gen. nov., sp. nov., a novel alkaliphilic bacterium isolated from an alkaline, saline lake.</title>
        <authorList>
            <person name="Dimitriu P.A."/>
            <person name="Shukla S.K."/>
            <person name="Conradt J."/>
            <person name="Marquez M.C."/>
            <person name="Ventosa A."/>
            <person name="Maglia A."/>
            <person name="Peyton B.M."/>
            <person name="Pinkart H.C."/>
            <person name="Mormile M.R."/>
        </authorList>
    </citation>
    <scope>NUCLEOTIDE SEQUENCE [LARGE SCALE GENOMIC DNA]</scope>
    <source>
        <strain evidence="1 2">4CA</strain>
    </source>
</reference>
<evidence type="ECO:0000313" key="1">
    <source>
        <dbReference type="EMBL" id="KDE39995.1"/>
    </source>
</evidence>
<dbReference type="AlphaFoldDB" id="A0A063Y4F4"/>
<name>A0A063Y4F4_9GAMM</name>
<dbReference type="EMBL" id="JMSZ01000021">
    <property type="protein sequence ID" value="KDE39995.1"/>
    <property type="molecule type" value="Genomic_DNA"/>
</dbReference>
<accession>A0A063Y4F4</accession>
<sequence>MEFLTNTLPQKKMACLHNDTSLQTGLLTGRQHAKPEF</sequence>
<keyword evidence="2" id="KW-1185">Reference proteome</keyword>
<proteinExistence type="predicted"/>
<evidence type="ECO:0000313" key="2">
    <source>
        <dbReference type="Proteomes" id="UP000027318"/>
    </source>
</evidence>
<comment type="caution">
    <text evidence="1">The sequence shown here is derived from an EMBL/GenBank/DDBJ whole genome shotgun (WGS) entry which is preliminary data.</text>
</comment>
<protein>
    <submittedName>
        <fullName evidence="1">Uncharacterized protein</fullName>
    </submittedName>
</protein>
<dbReference type="Proteomes" id="UP000027318">
    <property type="component" value="Unassembled WGS sequence"/>
</dbReference>
<organism evidence="1 2">
    <name type="scientific">Nitrincola lacisaponensis</name>
    <dbReference type="NCBI Taxonomy" id="267850"/>
    <lineage>
        <taxon>Bacteria</taxon>
        <taxon>Pseudomonadati</taxon>
        <taxon>Pseudomonadota</taxon>
        <taxon>Gammaproteobacteria</taxon>
        <taxon>Oceanospirillales</taxon>
        <taxon>Oceanospirillaceae</taxon>
        <taxon>Nitrincola</taxon>
    </lineage>
</organism>
<gene>
    <name evidence="1" type="ORF">ADINL_1632</name>
</gene>